<gene>
    <name evidence="2" type="ORF">KX928_00985</name>
</gene>
<dbReference type="EMBL" id="JAHXDN010000001">
    <property type="protein sequence ID" value="MBW4706355.1"/>
    <property type="molecule type" value="Genomic_DNA"/>
</dbReference>
<dbReference type="GO" id="GO:0051920">
    <property type="term" value="F:peroxiredoxin activity"/>
    <property type="evidence" value="ECO:0007669"/>
    <property type="project" value="InterPro"/>
</dbReference>
<comment type="caution">
    <text evidence="2">The sequence shown here is derived from an EMBL/GenBank/DDBJ whole genome shotgun (WGS) entry which is preliminary data.</text>
</comment>
<name>A0A9X1FRF3_9RHOB</name>
<dbReference type="RefSeq" id="WP_219497927.1">
    <property type="nucleotide sequence ID" value="NZ_JAHXDN010000001.1"/>
</dbReference>
<accession>A0A9X1FRF3</accession>
<reference evidence="2" key="1">
    <citation type="submission" date="2021-07" db="EMBL/GenBank/DDBJ databases">
        <title>Roseobacter insulae sp. nov., isolated from a tidal flat.</title>
        <authorList>
            <person name="Park S."/>
            <person name="Yoon J.-H."/>
        </authorList>
    </citation>
    <scope>NUCLEOTIDE SEQUENCE</scope>
    <source>
        <strain evidence="2">YSTF-M11</strain>
    </source>
</reference>
<protein>
    <submittedName>
        <fullName evidence="2">Carboxymuconolactone decarboxylase family protein</fullName>
    </submittedName>
</protein>
<dbReference type="AlphaFoldDB" id="A0A9X1FRF3"/>
<dbReference type="PANTHER" id="PTHR33570">
    <property type="entry name" value="4-CARBOXYMUCONOLACTONE DECARBOXYLASE FAMILY PROTEIN"/>
    <property type="match status" value="1"/>
</dbReference>
<proteinExistence type="predicted"/>
<sequence length="130" mass="14197">MADGSSDFKRGLQLRRKLLGSEWVDGAMERASSHPLGPDFQEMVTEHLFGRVWAREGAPLKSRIIVAIAILAYRGQSRELANYMSVALDNGMDIAELREVLLQITAYGGFPAGQGAFSVALDVIDARTTT</sequence>
<dbReference type="Proteomes" id="UP001138661">
    <property type="component" value="Unassembled WGS sequence"/>
</dbReference>
<organism evidence="2 3">
    <name type="scientific">Roseobacter insulae</name>
    <dbReference type="NCBI Taxonomy" id="2859783"/>
    <lineage>
        <taxon>Bacteria</taxon>
        <taxon>Pseudomonadati</taxon>
        <taxon>Pseudomonadota</taxon>
        <taxon>Alphaproteobacteria</taxon>
        <taxon>Rhodobacterales</taxon>
        <taxon>Roseobacteraceae</taxon>
        <taxon>Roseobacter</taxon>
    </lineage>
</organism>
<dbReference type="InterPro" id="IPR003779">
    <property type="entry name" value="CMD-like"/>
</dbReference>
<evidence type="ECO:0000259" key="1">
    <source>
        <dbReference type="Pfam" id="PF02627"/>
    </source>
</evidence>
<dbReference type="PANTHER" id="PTHR33570:SF2">
    <property type="entry name" value="CARBOXYMUCONOLACTONE DECARBOXYLASE-LIKE DOMAIN-CONTAINING PROTEIN"/>
    <property type="match status" value="1"/>
</dbReference>
<feature type="domain" description="Carboxymuconolactone decarboxylase-like" evidence="1">
    <location>
        <begin position="38"/>
        <end position="120"/>
    </location>
</feature>
<dbReference type="Pfam" id="PF02627">
    <property type="entry name" value="CMD"/>
    <property type="match status" value="1"/>
</dbReference>
<evidence type="ECO:0000313" key="2">
    <source>
        <dbReference type="EMBL" id="MBW4706355.1"/>
    </source>
</evidence>
<keyword evidence="3" id="KW-1185">Reference proteome</keyword>
<dbReference type="InterPro" id="IPR052512">
    <property type="entry name" value="4CMD/NDH-1_regulator"/>
</dbReference>
<evidence type="ECO:0000313" key="3">
    <source>
        <dbReference type="Proteomes" id="UP001138661"/>
    </source>
</evidence>